<dbReference type="Pfam" id="PF01814">
    <property type="entry name" value="Hemerythrin"/>
    <property type="match status" value="1"/>
</dbReference>
<organism evidence="2 3">
    <name type="scientific">Paractinoplanes brasiliensis</name>
    <dbReference type="NCBI Taxonomy" id="52695"/>
    <lineage>
        <taxon>Bacteria</taxon>
        <taxon>Bacillati</taxon>
        <taxon>Actinomycetota</taxon>
        <taxon>Actinomycetes</taxon>
        <taxon>Micromonosporales</taxon>
        <taxon>Micromonosporaceae</taxon>
        <taxon>Paractinoplanes</taxon>
    </lineage>
</organism>
<protein>
    <submittedName>
        <fullName evidence="2">Hemerythrin HHE cation binding domain-containing protein</fullName>
    </submittedName>
</protein>
<reference evidence="2 3" key="1">
    <citation type="submission" date="2019-03" db="EMBL/GenBank/DDBJ databases">
        <title>Sequencing the genomes of 1000 actinobacteria strains.</title>
        <authorList>
            <person name="Klenk H.-P."/>
        </authorList>
    </citation>
    <scope>NUCLEOTIDE SEQUENCE [LARGE SCALE GENOMIC DNA]</scope>
    <source>
        <strain evidence="2 3">DSM 43805</strain>
    </source>
</reference>
<dbReference type="EMBL" id="SNWR01000001">
    <property type="protein sequence ID" value="TDO41813.1"/>
    <property type="molecule type" value="Genomic_DNA"/>
</dbReference>
<dbReference type="AlphaFoldDB" id="A0A4R6JY84"/>
<dbReference type="OrthoDB" id="5197650at2"/>
<feature type="domain" description="Hemerythrin-like" evidence="1">
    <location>
        <begin position="12"/>
        <end position="144"/>
    </location>
</feature>
<dbReference type="Gene3D" id="1.20.120.520">
    <property type="entry name" value="nmb1532 protein domain like"/>
    <property type="match status" value="1"/>
</dbReference>
<dbReference type="Proteomes" id="UP000294901">
    <property type="component" value="Unassembled WGS sequence"/>
</dbReference>
<keyword evidence="3" id="KW-1185">Reference proteome</keyword>
<comment type="caution">
    <text evidence="2">The sequence shown here is derived from an EMBL/GenBank/DDBJ whole genome shotgun (WGS) entry which is preliminary data.</text>
</comment>
<evidence type="ECO:0000259" key="1">
    <source>
        <dbReference type="Pfam" id="PF01814"/>
    </source>
</evidence>
<gene>
    <name evidence="2" type="ORF">C8E87_5560</name>
</gene>
<dbReference type="GO" id="GO:0005886">
    <property type="term" value="C:plasma membrane"/>
    <property type="evidence" value="ECO:0007669"/>
    <property type="project" value="TreeGrafter"/>
</dbReference>
<proteinExistence type="predicted"/>
<accession>A0A4R6JY84</accession>
<name>A0A4R6JY84_9ACTN</name>
<evidence type="ECO:0000313" key="3">
    <source>
        <dbReference type="Proteomes" id="UP000294901"/>
    </source>
</evidence>
<dbReference type="PANTHER" id="PTHR39966:SF1">
    <property type="entry name" value="HEMERYTHRIN-LIKE DOMAIN-CONTAINING PROTEIN"/>
    <property type="match status" value="1"/>
</dbReference>
<dbReference type="CDD" id="cd12108">
    <property type="entry name" value="Hr-like"/>
    <property type="match status" value="1"/>
</dbReference>
<dbReference type="InterPro" id="IPR012312">
    <property type="entry name" value="Hemerythrin-like"/>
</dbReference>
<sequence>MHNEKMADSRDMIGAHDAIRREFGALAALARGVAAGDARATATIADHIALMIDFLHAHHTSEDIHVWPKLQQRCPAAAEPIVARMAGQHQFIDTELKALSETTRRWRATAHASDRDAVADIAERVVPPLQEHLAQEEGEVLPLVDAYLTDREWKAMIAASLGKVPMSKRPMMMGMAVYQAREEQIELLRTSVPAIAWHVFRPLGERAYHRYRQRLASASNHS</sequence>
<dbReference type="PANTHER" id="PTHR39966">
    <property type="entry name" value="BLL2471 PROTEIN-RELATED"/>
    <property type="match status" value="1"/>
</dbReference>
<evidence type="ECO:0000313" key="2">
    <source>
        <dbReference type="EMBL" id="TDO41813.1"/>
    </source>
</evidence>